<organism evidence="3 4">
    <name type="scientific">Amycolatopsis jiangsuensis</name>
    <dbReference type="NCBI Taxonomy" id="1181879"/>
    <lineage>
        <taxon>Bacteria</taxon>
        <taxon>Bacillati</taxon>
        <taxon>Actinomycetota</taxon>
        <taxon>Actinomycetes</taxon>
        <taxon>Pseudonocardiales</taxon>
        <taxon>Pseudonocardiaceae</taxon>
        <taxon>Amycolatopsis</taxon>
    </lineage>
</organism>
<dbReference type="SMART" id="SM00857">
    <property type="entry name" value="Resolvase"/>
    <property type="match status" value="1"/>
</dbReference>
<dbReference type="Proteomes" id="UP000581769">
    <property type="component" value="Unassembled WGS sequence"/>
</dbReference>
<dbReference type="Pfam" id="PF00239">
    <property type="entry name" value="Resolvase"/>
    <property type="match status" value="1"/>
</dbReference>
<evidence type="ECO:0000259" key="2">
    <source>
        <dbReference type="PROSITE" id="PS51737"/>
    </source>
</evidence>
<dbReference type="GO" id="GO:0000150">
    <property type="term" value="F:DNA strand exchange activity"/>
    <property type="evidence" value="ECO:0007669"/>
    <property type="project" value="InterPro"/>
</dbReference>
<dbReference type="Gene3D" id="3.40.50.1390">
    <property type="entry name" value="Resolvase, N-terminal catalytic domain"/>
    <property type="match status" value="1"/>
</dbReference>
<dbReference type="Pfam" id="PF07508">
    <property type="entry name" value="Recombinase"/>
    <property type="match status" value="1"/>
</dbReference>
<dbReference type="InterPro" id="IPR011109">
    <property type="entry name" value="DNA_bind_recombinase_dom"/>
</dbReference>
<dbReference type="GO" id="GO:0003677">
    <property type="term" value="F:DNA binding"/>
    <property type="evidence" value="ECO:0007669"/>
    <property type="project" value="InterPro"/>
</dbReference>
<comment type="caution">
    <text evidence="3">The sequence shown here is derived from an EMBL/GenBank/DDBJ whole genome shotgun (WGS) entry which is preliminary data.</text>
</comment>
<dbReference type="PANTHER" id="PTHR30461">
    <property type="entry name" value="DNA-INVERTASE FROM LAMBDOID PROPHAGE"/>
    <property type="match status" value="1"/>
</dbReference>
<evidence type="ECO:0000313" key="3">
    <source>
        <dbReference type="EMBL" id="MBB4682947.1"/>
    </source>
</evidence>
<dbReference type="PROSITE" id="PS51737">
    <property type="entry name" value="RECOMBINASE_DNA_BIND"/>
    <property type="match status" value="1"/>
</dbReference>
<feature type="domain" description="Recombinase" evidence="2">
    <location>
        <begin position="169"/>
        <end position="292"/>
    </location>
</feature>
<evidence type="ECO:0000313" key="4">
    <source>
        <dbReference type="Proteomes" id="UP000581769"/>
    </source>
</evidence>
<dbReference type="PANTHER" id="PTHR30461:SF23">
    <property type="entry name" value="DNA RECOMBINASE-RELATED"/>
    <property type="match status" value="1"/>
</dbReference>
<dbReference type="InterPro" id="IPR038109">
    <property type="entry name" value="DNA_bind_recomb_sf"/>
</dbReference>
<proteinExistence type="predicted"/>
<keyword evidence="4" id="KW-1185">Reference proteome</keyword>
<dbReference type="InterPro" id="IPR050639">
    <property type="entry name" value="SSR_resolvase"/>
</dbReference>
<dbReference type="SUPFAM" id="SSF53041">
    <property type="entry name" value="Resolvase-like"/>
    <property type="match status" value="1"/>
</dbReference>
<sequence length="498" mass="56310">MSPLDSSPLPVCDLLRVSKDRFGRERSPEDQHELNQRTSERENWTIVETYRDVGSASRTARKPRKGFERLIADLKAGTFAGRILMTFENSRGSRQEREWLELIELAEARGVKFWIEVRGRLMDPSDPHDRRDLIHAAADAPYETGLSSVRIRRGTQSAFANGLPHAQIPYGFRRRYNERTGELIEQEHHPDEAPIVAELFERFAAGGSIYSVAQDFKTRGIVKRSGGPFSQSHLRSMLTLAAYAGRRRHDPEWRARSRPGDGVQYSPAAWEPIVNPDVFDQVQRILRDPQRKKWRPGAAKHWLSYIAKCGACGDGLRVKTGRKGELRYACGEPTGCVSIVSADLDVFTEKLLLHWLADPDCYCVLNQAGDAAGAELARVRADLLAAIDRRDELSGRVAREEPGFTLEFVAPIAAANQERIAKLRQQEKNLQPSVLDGVIEPGPDVAKRWAVLPLENRRLVARRLLVPEYIGELQVKKIGRGRRDVPVKDRVRLVRQEK</sequence>
<dbReference type="RefSeq" id="WP_184777195.1">
    <property type="nucleotide sequence ID" value="NZ_JACHMG010000001.1"/>
</dbReference>
<reference evidence="3 4" key="1">
    <citation type="submission" date="2020-08" db="EMBL/GenBank/DDBJ databases">
        <title>Sequencing the genomes of 1000 actinobacteria strains.</title>
        <authorList>
            <person name="Klenk H.-P."/>
        </authorList>
    </citation>
    <scope>NUCLEOTIDE SEQUENCE [LARGE SCALE GENOMIC DNA]</scope>
    <source>
        <strain evidence="3 4">DSM 45859</strain>
    </source>
</reference>
<dbReference type="AlphaFoldDB" id="A0A840INJ5"/>
<dbReference type="InterPro" id="IPR006119">
    <property type="entry name" value="Resolv_N"/>
</dbReference>
<dbReference type="PROSITE" id="PS51736">
    <property type="entry name" value="RECOMBINASES_3"/>
    <property type="match status" value="1"/>
</dbReference>
<name>A0A840INJ5_9PSEU</name>
<protein>
    <submittedName>
        <fullName evidence="3">DNA invertase Pin-like site-specific DNA recombinase</fullName>
    </submittedName>
</protein>
<gene>
    <name evidence="3" type="ORF">BJY18_000432</name>
</gene>
<accession>A0A840INJ5</accession>
<dbReference type="Gene3D" id="3.90.1750.20">
    <property type="entry name" value="Putative Large Serine Recombinase, Chain B, Domain 2"/>
    <property type="match status" value="1"/>
</dbReference>
<dbReference type="InterPro" id="IPR036162">
    <property type="entry name" value="Resolvase-like_N_sf"/>
</dbReference>
<dbReference type="EMBL" id="JACHMG010000001">
    <property type="protein sequence ID" value="MBB4682947.1"/>
    <property type="molecule type" value="Genomic_DNA"/>
</dbReference>
<dbReference type="CDD" id="cd00338">
    <property type="entry name" value="Ser_Recombinase"/>
    <property type="match status" value="1"/>
</dbReference>
<evidence type="ECO:0000259" key="1">
    <source>
        <dbReference type="PROSITE" id="PS51736"/>
    </source>
</evidence>
<feature type="domain" description="Resolvase/invertase-type recombinase catalytic" evidence="1">
    <location>
        <begin position="19"/>
        <end position="162"/>
    </location>
</feature>